<evidence type="ECO:0000256" key="1">
    <source>
        <dbReference type="ARBA" id="ARBA00016067"/>
    </source>
</evidence>
<evidence type="ECO:0000256" key="6">
    <source>
        <dbReference type="PROSITE-ProRule" id="PRU00221"/>
    </source>
</evidence>
<dbReference type="Pfam" id="PF12896">
    <property type="entry name" value="ANAPC4"/>
    <property type="match status" value="1"/>
</dbReference>
<dbReference type="Gene3D" id="2.130.10.10">
    <property type="entry name" value="YVTN repeat-like/Quinoprotein amine dehydrogenase"/>
    <property type="match status" value="1"/>
</dbReference>
<feature type="domain" description="Anaphase-promoting complex subunit 4 long" evidence="8">
    <location>
        <begin position="267"/>
        <end position="468"/>
    </location>
</feature>
<dbReference type="GO" id="GO:0031145">
    <property type="term" value="P:anaphase-promoting complex-dependent catabolic process"/>
    <property type="evidence" value="ECO:0007669"/>
    <property type="project" value="InterPro"/>
</dbReference>
<keyword evidence="5" id="KW-0131">Cell cycle</keyword>
<name>A0A9N9B1W0_9GLOM</name>
<dbReference type="PANTHER" id="PTHR13260:SF0">
    <property type="entry name" value="ANAPHASE-PROMOTING COMPLEX SUBUNIT 4"/>
    <property type="match status" value="1"/>
</dbReference>
<dbReference type="SUPFAM" id="SSF50978">
    <property type="entry name" value="WD40 repeat-like"/>
    <property type="match status" value="1"/>
</dbReference>
<dbReference type="OrthoDB" id="2110451at2759"/>
<keyword evidence="4" id="KW-0833">Ubl conjugation pathway</keyword>
<dbReference type="GO" id="GO:0070979">
    <property type="term" value="P:protein K11-linked ubiquitination"/>
    <property type="evidence" value="ECO:0007669"/>
    <property type="project" value="TreeGrafter"/>
</dbReference>
<dbReference type="Proteomes" id="UP000789739">
    <property type="component" value="Unassembled WGS sequence"/>
</dbReference>
<evidence type="ECO:0000313" key="9">
    <source>
        <dbReference type="EMBL" id="CAG8550531.1"/>
    </source>
</evidence>
<dbReference type="InterPro" id="IPR036322">
    <property type="entry name" value="WD40_repeat_dom_sf"/>
</dbReference>
<evidence type="ECO:0000256" key="4">
    <source>
        <dbReference type="ARBA" id="ARBA00022786"/>
    </source>
</evidence>
<dbReference type="InterPro" id="IPR024790">
    <property type="entry name" value="APC4_long_dom"/>
</dbReference>
<dbReference type="PANTHER" id="PTHR13260">
    <property type="entry name" value="ANAPHASE PROMOTING COMPLEX SUBUNIT 4 APC4"/>
    <property type="match status" value="1"/>
</dbReference>
<dbReference type="InterPro" id="IPR024789">
    <property type="entry name" value="APC4"/>
</dbReference>
<dbReference type="GO" id="GO:0005680">
    <property type="term" value="C:anaphase-promoting complex"/>
    <property type="evidence" value="ECO:0007669"/>
    <property type="project" value="InterPro"/>
</dbReference>
<evidence type="ECO:0000256" key="2">
    <source>
        <dbReference type="ARBA" id="ARBA00022618"/>
    </source>
</evidence>
<evidence type="ECO:0000259" key="8">
    <source>
        <dbReference type="Pfam" id="PF12896"/>
    </source>
</evidence>
<dbReference type="AlphaFoldDB" id="A0A9N9B1W0"/>
<evidence type="ECO:0000256" key="5">
    <source>
        <dbReference type="ARBA" id="ARBA00023306"/>
    </source>
</evidence>
<dbReference type="EMBL" id="CAJVPI010000565">
    <property type="protein sequence ID" value="CAG8550531.1"/>
    <property type="molecule type" value="Genomic_DNA"/>
</dbReference>
<sequence length="784" mass="89949">MIFEKETSASLVAYRLMNQHAVSVDIKILTICPTMDLIAACTVNGDVWVARWFTALEKNWTLPSFKYQNEKVETITWRPDGRVLAIGYSSGIIRLFNVDTSDMIHELSRKSMGDDARADSAPIMFLCWEQDSVNFDSETNLYENVYSIEKYLPRLSTLPNSKMSKVLGCSYNKAEHETDDDCNTTTDLLIAGDEHGNLHLSVYGIYNLEPISLSKQMNRKNVQILNTAASLDLSTIALLLKSDDLNPASQPSSDTNMTMTCYTIALFNTGWLHTNKQQIRVLSQRYTTIKFLISYIAEGLRQMETEYKHMKDSEAAHTEPFKGVAEKNEDFWKSQRLPEPTLSVEYCRLLATGRPSAMLAQFVEKHSTKRAIKDWENKGIKSLELIRELIHDYIRPACEKLLLQLSALVGYSKWPQKFGELGLEEQSIHSCVILTGRLIKRLEELLLAINEERVKFKDFHEWLQIEFDCIVTTERTSAAPAPTNINVERIASYLRHSLNKDVFREFFVRNESATISLSQFDFSLDRQQSSTSLPSRVAYPYDFIRTQEYDNESLALQCFIEELAKRCDDVSSSTAHYVAASVSLREYWDFFAEMGDVDESSEDEKMRLTDMRITNETTMNHLYVAFYSRNVSTSEPKCFIWRTCLASSDTPTPCEISTVNLKNPVNETEFLQVKGLRFFDDERLDLLVCGIDEKGMELHYFGEMKYQESPFAKHTMSPAIANILTASSQRNSPLLHNYCLITQFRPSHLVTNGLRGLVIILSENRRRMLIFDTNEEEEEEEENS</sequence>
<proteinExistence type="predicted"/>
<evidence type="ECO:0000259" key="7">
    <source>
        <dbReference type="Pfam" id="PF12894"/>
    </source>
</evidence>
<keyword evidence="2" id="KW-0132">Cell division</keyword>
<accession>A0A9N9B1W0</accession>
<dbReference type="GO" id="GO:0051301">
    <property type="term" value="P:cell division"/>
    <property type="evidence" value="ECO:0007669"/>
    <property type="project" value="UniProtKB-KW"/>
</dbReference>
<keyword evidence="6" id="KW-0853">WD repeat</keyword>
<keyword evidence="3" id="KW-0498">Mitosis</keyword>
<evidence type="ECO:0000313" key="10">
    <source>
        <dbReference type="Proteomes" id="UP000789739"/>
    </source>
</evidence>
<protein>
    <recommendedName>
        <fullName evidence="1">Anaphase-promoting complex subunit 4</fullName>
    </recommendedName>
</protein>
<evidence type="ECO:0000256" key="3">
    <source>
        <dbReference type="ARBA" id="ARBA00022776"/>
    </source>
</evidence>
<comment type="caution">
    <text evidence="9">The sequence shown here is derived from an EMBL/GenBank/DDBJ whole genome shotgun (WGS) entry which is preliminary data.</text>
</comment>
<reference evidence="9" key="1">
    <citation type="submission" date="2021-06" db="EMBL/GenBank/DDBJ databases">
        <authorList>
            <person name="Kallberg Y."/>
            <person name="Tangrot J."/>
            <person name="Rosling A."/>
        </authorList>
    </citation>
    <scope>NUCLEOTIDE SEQUENCE</scope>
    <source>
        <strain evidence="9">BR232B</strain>
    </source>
</reference>
<dbReference type="InterPro" id="IPR015943">
    <property type="entry name" value="WD40/YVTN_repeat-like_dom_sf"/>
</dbReference>
<feature type="domain" description="Anaphase-promoting complex subunit 4-like WD40" evidence="7">
    <location>
        <begin position="30"/>
        <end position="129"/>
    </location>
</feature>
<organism evidence="9 10">
    <name type="scientific">Paraglomus brasilianum</name>
    <dbReference type="NCBI Taxonomy" id="144538"/>
    <lineage>
        <taxon>Eukaryota</taxon>
        <taxon>Fungi</taxon>
        <taxon>Fungi incertae sedis</taxon>
        <taxon>Mucoromycota</taxon>
        <taxon>Glomeromycotina</taxon>
        <taxon>Glomeromycetes</taxon>
        <taxon>Paraglomerales</taxon>
        <taxon>Paraglomeraceae</taxon>
        <taxon>Paraglomus</taxon>
    </lineage>
</organism>
<keyword evidence="10" id="KW-1185">Reference proteome</keyword>
<dbReference type="InterPro" id="IPR001680">
    <property type="entry name" value="WD40_rpt"/>
</dbReference>
<dbReference type="InterPro" id="IPR024977">
    <property type="entry name" value="Apc4-like_WD40_dom"/>
</dbReference>
<dbReference type="Pfam" id="PF12894">
    <property type="entry name" value="ANAPC4_WD40"/>
    <property type="match status" value="1"/>
</dbReference>
<dbReference type="PROSITE" id="PS50082">
    <property type="entry name" value="WD_REPEATS_2"/>
    <property type="match status" value="1"/>
</dbReference>
<dbReference type="GO" id="GO:0034399">
    <property type="term" value="C:nuclear periphery"/>
    <property type="evidence" value="ECO:0007669"/>
    <property type="project" value="TreeGrafter"/>
</dbReference>
<feature type="repeat" description="WD" evidence="6">
    <location>
        <begin position="65"/>
        <end position="106"/>
    </location>
</feature>
<gene>
    <name evidence="9" type="ORF">PBRASI_LOCUS5064</name>
</gene>